<dbReference type="GO" id="GO:0006235">
    <property type="term" value="P:dTTP biosynthetic process"/>
    <property type="evidence" value="ECO:0007669"/>
    <property type="project" value="UniProtKB-UniRule"/>
</dbReference>
<evidence type="ECO:0000256" key="12">
    <source>
        <dbReference type="HAMAP-Rule" id="MF_00165"/>
    </source>
</evidence>
<dbReference type="PROSITE" id="PS01331">
    <property type="entry name" value="THYMIDYLATE_KINASE"/>
    <property type="match status" value="1"/>
</dbReference>
<evidence type="ECO:0000256" key="11">
    <source>
        <dbReference type="ARBA" id="ARBA00057735"/>
    </source>
</evidence>
<sequence>MYERKGLFIVLDGMEGSGKTTQIKIAEKLMRSWGYEVVTVREPGGTELGEQLRKLLLAAPLEVRPTPVAEMLLLQASRSQLTDTVIKPALNEGYCVISDRYTLSTYAYQGSGRGWSVAAIKTFGYLVHPITPDLTLVFDLPAQLSMQRVAARGNPDRIESEGLDFFERVRRGYHDYAAQQSSRVKLIDASKDASAVSKAVYRALHGFIRKYESALE</sequence>
<reference evidence="14" key="1">
    <citation type="journal article" date="2021" name="PeerJ">
        <title>Extensive microbial diversity within the chicken gut microbiome revealed by metagenomics and culture.</title>
        <authorList>
            <person name="Gilroy R."/>
            <person name="Ravi A."/>
            <person name="Getino M."/>
            <person name="Pursley I."/>
            <person name="Horton D.L."/>
            <person name="Alikhan N.F."/>
            <person name="Baker D."/>
            <person name="Gharbi K."/>
            <person name="Hall N."/>
            <person name="Watson M."/>
            <person name="Adriaenssens E.M."/>
            <person name="Foster-Nyarko E."/>
            <person name="Jarju S."/>
            <person name="Secka A."/>
            <person name="Antonio M."/>
            <person name="Oren A."/>
            <person name="Chaudhuri R.R."/>
            <person name="La Ragione R."/>
            <person name="Hildebrand F."/>
            <person name="Pallen M.J."/>
        </authorList>
    </citation>
    <scope>NUCLEOTIDE SEQUENCE</scope>
    <source>
        <strain evidence="14">USASDec5-558</strain>
    </source>
</reference>
<evidence type="ECO:0000256" key="5">
    <source>
        <dbReference type="ARBA" id="ARBA00022727"/>
    </source>
</evidence>
<dbReference type="InterPro" id="IPR018094">
    <property type="entry name" value="Thymidylate_kinase"/>
</dbReference>
<dbReference type="Pfam" id="PF02223">
    <property type="entry name" value="Thymidylate_kin"/>
    <property type="match status" value="1"/>
</dbReference>
<dbReference type="AlphaFoldDB" id="A0A9D1WBR7"/>
<dbReference type="InterPro" id="IPR039430">
    <property type="entry name" value="Thymidylate_kin-like_dom"/>
</dbReference>
<dbReference type="InterPro" id="IPR018095">
    <property type="entry name" value="Thymidylate_kin_CS"/>
</dbReference>
<keyword evidence="6 12" id="KW-0547">Nucleotide-binding</keyword>
<comment type="function">
    <text evidence="11 12">Phosphorylation of dTMP to form dTDP in both de novo and salvage pathways of dTTP synthesis.</text>
</comment>
<keyword evidence="8 12" id="KW-0067">ATP-binding</keyword>
<evidence type="ECO:0000256" key="7">
    <source>
        <dbReference type="ARBA" id="ARBA00022777"/>
    </source>
</evidence>
<dbReference type="HAMAP" id="MF_00165">
    <property type="entry name" value="Thymidylate_kinase"/>
    <property type="match status" value="1"/>
</dbReference>
<evidence type="ECO:0000259" key="13">
    <source>
        <dbReference type="Pfam" id="PF02223"/>
    </source>
</evidence>
<dbReference type="GO" id="GO:0006227">
    <property type="term" value="P:dUDP biosynthetic process"/>
    <property type="evidence" value="ECO:0007669"/>
    <property type="project" value="TreeGrafter"/>
</dbReference>
<dbReference type="CDD" id="cd01672">
    <property type="entry name" value="TMPK"/>
    <property type="match status" value="1"/>
</dbReference>
<reference evidence="14" key="2">
    <citation type="submission" date="2021-04" db="EMBL/GenBank/DDBJ databases">
        <authorList>
            <person name="Gilroy R."/>
        </authorList>
    </citation>
    <scope>NUCLEOTIDE SEQUENCE</scope>
    <source>
        <strain evidence="14">USASDec5-558</strain>
    </source>
</reference>
<dbReference type="GO" id="GO:0005829">
    <property type="term" value="C:cytosol"/>
    <property type="evidence" value="ECO:0007669"/>
    <property type="project" value="TreeGrafter"/>
</dbReference>
<evidence type="ECO:0000256" key="10">
    <source>
        <dbReference type="ARBA" id="ARBA00048743"/>
    </source>
</evidence>
<gene>
    <name evidence="12 14" type="primary">tmk</name>
    <name evidence="14" type="ORF">H9850_00330</name>
</gene>
<evidence type="ECO:0000256" key="2">
    <source>
        <dbReference type="ARBA" id="ARBA00012980"/>
    </source>
</evidence>
<dbReference type="InterPro" id="IPR027417">
    <property type="entry name" value="P-loop_NTPase"/>
</dbReference>
<protein>
    <recommendedName>
        <fullName evidence="3 12">Thymidylate kinase</fullName>
        <ecNumber evidence="2 12">2.7.4.9</ecNumber>
    </recommendedName>
    <alternativeName>
        <fullName evidence="9 12">dTMP kinase</fullName>
    </alternativeName>
</protein>
<keyword evidence="7 12" id="KW-0418">Kinase</keyword>
<evidence type="ECO:0000256" key="8">
    <source>
        <dbReference type="ARBA" id="ARBA00022840"/>
    </source>
</evidence>
<accession>A0A9D1WBR7</accession>
<keyword evidence="4 12" id="KW-0808">Transferase</keyword>
<comment type="caution">
    <text evidence="14">The sequence shown here is derived from an EMBL/GenBank/DDBJ whole genome shotgun (WGS) entry which is preliminary data.</text>
</comment>
<dbReference type="Gene3D" id="3.40.50.300">
    <property type="entry name" value="P-loop containing nucleotide triphosphate hydrolases"/>
    <property type="match status" value="1"/>
</dbReference>
<evidence type="ECO:0000256" key="9">
    <source>
        <dbReference type="ARBA" id="ARBA00029962"/>
    </source>
</evidence>
<name>A0A9D1WBR7_9GAMM</name>
<dbReference type="GO" id="GO:0005524">
    <property type="term" value="F:ATP binding"/>
    <property type="evidence" value="ECO:0007669"/>
    <property type="project" value="UniProtKB-UniRule"/>
</dbReference>
<dbReference type="EMBL" id="DXEV01000011">
    <property type="protein sequence ID" value="HIX55902.1"/>
    <property type="molecule type" value="Genomic_DNA"/>
</dbReference>
<dbReference type="GO" id="GO:0004798">
    <property type="term" value="F:dTMP kinase activity"/>
    <property type="evidence" value="ECO:0007669"/>
    <property type="project" value="UniProtKB-UniRule"/>
</dbReference>
<keyword evidence="5 12" id="KW-0545">Nucleotide biosynthesis</keyword>
<dbReference type="EC" id="2.7.4.9" evidence="2 12"/>
<dbReference type="PANTHER" id="PTHR10344:SF4">
    <property type="entry name" value="UMP-CMP KINASE 2, MITOCHONDRIAL"/>
    <property type="match status" value="1"/>
</dbReference>
<feature type="binding site" evidence="12">
    <location>
        <begin position="13"/>
        <end position="20"/>
    </location>
    <ligand>
        <name>ATP</name>
        <dbReference type="ChEBI" id="CHEBI:30616"/>
    </ligand>
</feature>
<evidence type="ECO:0000256" key="1">
    <source>
        <dbReference type="ARBA" id="ARBA00009776"/>
    </source>
</evidence>
<comment type="catalytic activity">
    <reaction evidence="10 12">
        <text>dTMP + ATP = dTDP + ADP</text>
        <dbReference type="Rhea" id="RHEA:13517"/>
        <dbReference type="ChEBI" id="CHEBI:30616"/>
        <dbReference type="ChEBI" id="CHEBI:58369"/>
        <dbReference type="ChEBI" id="CHEBI:63528"/>
        <dbReference type="ChEBI" id="CHEBI:456216"/>
        <dbReference type="EC" id="2.7.4.9"/>
    </reaction>
</comment>
<evidence type="ECO:0000313" key="15">
    <source>
        <dbReference type="Proteomes" id="UP000886829"/>
    </source>
</evidence>
<dbReference type="FunFam" id="3.40.50.300:FF:000225">
    <property type="entry name" value="Thymidylate kinase"/>
    <property type="match status" value="1"/>
</dbReference>
<comment type="similarity">
    <text evidence="1 12">Belongs to the thymidylate kinase family.</text>
</comment>
<evidence type="ECO:0000313" key="14">
    <source>
        <dbReference type="EMBL" id="HIX55902.1"/>
    </source>
</evidence>
<dbReference type="GO" id="GO:0006233">
    <property type="term" value="P:dTDP biosynthetic process"/>
    <property type="evidence" value="ECO:0007669"/>
    <property type="project" value="InterPro"/>
</dbReference>
<feature type="domain" description="Thymidylate kinase-like" evidence="13">
    <location>
        <begin position="11"/>
        <end position="198"/>
    </location>
</feature>
<evidence type="ECO:0000256" key="6">
    <source>
        <dbReference type="ARBA" id="ARBA00022741"/>
    </source>
</evidence>
<dbReference type="SUPFAM" id="SSF52540">
    <property type="entry name" value="P-loop containing nucleoside triphosphate hydrolases"/>
    <property type="match status" value="1"/>
</dbReference>
<proteinExistence type="inferred from homology"/>
<organism evidence="14 15">
    <name type="scientific">Candidatus Anaerobiospirillum pullistercoris</name>
    <dbReference type="NCBI Taxonomy" id="2838452"/>
    <lineage>
        <taxon>Bacteria</taxon>
        <taxon>Pseudomonadati</taxon>
        <taxon>Pseudomonadota</taxon>
        <taxon>Gammaproteobacteria</taxon>
        <taxon>Aeromonadales</taxon>
        <taxon>Succinivibrionaceae</taxon>
        <taxon>Anaerobiospirillum</taxon>
    </lineage>
</organism>
<dbReference type="Proteomes" id="UP000886829">
    <property type="component" value="Unassembled WGS sequence"/>
</dbReference>
<dbReference type="NCBIfam" id="TIGR00041">
    <property type="entry name" value="DTMP_kinase"/>
    <property type="match status" value="1"/>
</dbReference>
<evidence type="ECO:0000256" key="4">
    <source>
        <dbReference type="ARBA" id="ARBA00022679"/>
    </source>
</evidence>
<evidence type="ECO:0000256" key="3">
    <source>
        <dbReference type="ARBA" id="ARBA00017144"/>
    </source>
</evidence>
<dbReference type="PANTHER" id="PTHR10344">
    <property type="entry name" value="THYMIDYLATE KINASE"/>
    <property type="match status" value="1"/>
</dbReference>